<dbReference type="Proteomes" id="UP001430356">
    <property type="component" value="Unassembled WGS sequence"/>
</dbReference>
<gene>
    <name evidence="3" type="ORF">NESM_000850500</name>
</gene>
<feature type="region of interest" description="Disordered" evidence="1">
    <location>
        <begin position="1"/>
        <end position="20"/>
    </location>
</feature>
<dbReference type="AlphaFoldDB" id="A0AAW0F0I9"/>
<evidence type="ECO:0000256" key="2">
    <source>
        <dbReference type="SAM" id="Phobius"/>
    </source>
</evidence>
<keyword evidence="2" id="KW-0812">Transmembrane</keyword>
<protein>
    <submittedName>
        <fullName evidence="3">Uncharacterized protein</fullName>
    </submittedName>
</protein>
<dbReference type="EMBL" id="JAECZO010000181">
    <property type="protein sequence ID" value="KAK7198845.1"/>
    <property type="molecule type" value="Genomic_DNA"/>
</dbReference>
<evidence type="ECO:0000256" key="1">
    <source>
        <dbReference type="SAM" id="MobiDB-lite"/>
    </source>
</evidence>
<keyword evidence="2" id="KW-1133">Transmembrane helix</keyword>
<feature type="compositionally biased region" description="Pro residues" evidence="1">
    <location>
        <begin position="1"/>
        <end position="13"/>
    </location>
</feature>
<name>A0AAW0F0I9_9TRYP</name>
<keyword evidence="2" id="KW-0472">Membrane</keyword>
<reference evidence="3 4" key="1">
    <citation type="journal article" date="2021" name="MBio">
        <title>A New Model Trypanosomatid, Novymonas esmeraldas: Genomic Perception of Its 'Candidatus Pandoraea novymonadis' Endosymbiont.</title>
        <authorList>
            <person name="Zakharova A."/>
            <person name="Saura A."/>
            <person name="Butenko A."/>
            <person name="Podesvova L."/>
            <person name="Warmusova S."/>
            <person name="Kostygov A.Y."/>
            <person name="Nenarokova A."/>
            <person name="Lukes J."/>
            <person name="Opperdoes F.R."/>
            <person name="Yurchenko V."/>
        </authorList>
    </citation>
    <scope>NUCLEOTIDE SEQUENCE [LARGE SCALE GENOMIC DNA]</scope>
    <source>
        <strain evidence="3 4">E262AT.01</strain>
    </source>
</reference>
<organism evidence="3 4">
    <name type="scientific">Novymonas esmeraldas</name>
    <dbReference type="NCBI Taxonomy" id="1808958"/>
    <lineage>
        <taxon>Eukaryota</taxon>
        <taxon>Discoba</taxon>
        <taxon>Euglenozoa</taxon>
        <taxon>Kinetoplastea</taxon>
        <taxon>Metakinetoplastina</taxon>
        <taxon>Trypanosomatida</taxon>
        <taxon>Trypanosomatidae</taxon>
        <taxon>Novymonas</taxon>
    </lineage>
</organism>
<evidence type="ECO:0000313" key="4">
    <source>
        <dbReference type="Proteomes" id="UP001430356"/>
    </source>
</evidence>
<feature type="transmembrane region" description="Helical" evidence="2">
    <location>
        <begin position="52"/>
        <end position="74"/>
    </location>
</feature>
<evidence type="ECO:0000313" key="3">
    <source>
        <dbReference type="EMBL" id="KAK7198845.1"/>
    </source>
</evidence>
<proteinExistence type="predicted"/>
<sequence length="223" mass="22740">MSSASPAPPPPPCRPHDKKDDTAASVVFAGSGAAPRVSSINDFFSFSPTGGFTWWAGAILGLLACLAFASMVTIGVRSSQRQPPAVLSLMGSQQCSLLSPVQPPVAYEAWMATCAAAHRGYAYPCVSQVDCVVLGPHCAPAGVLAEMQCVDTGARADRHPVCAYPAPPPITDPPRFPGFCTTAGTSCAVCTAATCEATSPSYGSVGCPPTSACSGGSWLCNPI</sequence>
<comment type="caution">
    <text evidence="3">The sequence shown here is derived from an EMBL/GenBank/DDBJ whole genome shotgun (WGS) entry which is preliminary data.</text>
</comment>
<accession>A0AAW0F0I9</accession>
<keyword evidence="4" id="KW-1185">Reference proteome</keyword>